<gene>
    <name evidence="2" type="ORF">FFZ77_27540</name>
</gene>
<evidence type="ECO:0000313" key="3">
    <source>
        <dbReference type="Proteomes" id="UP000460558"/>
    </source>
</evidence>
<keyword evidence="2" id="KW-0547">Nucleotide-binding</keyword>
<feature type="domain" description="DEAD/DEAH-box helicase" evidence="1">
    <location>
        <begin position="22"/>
        <end position="116"/>
    </location>
</feature>
<evidence type="ECO:0000313" key="2">
    <source>
        <dbReference type="EMBL" id="MQS39195.1"/>
    </source>
</evidence>
<dbReference type="RefSeq" id="WP_153486644.1">
    <property type="nucleotide sequence ID" value="NZ_VDEQ01000308.1"/>
</dbReference>
<proteinExistence type="predicted"/>
<dbReference type="SUPFAM" id="SSF52540">
    <property type="entry name" value="P-loop containing nucleoside triphosphate hydrolases"/>
    <property type="match status" value="1"/>
</dbReference>
<organism evidence="2 3">
    <name type="scientific">Streptomyces katsurahamanus</name>
    <dbReference type="NCBI Taxonomy" id="2577098"/>
    <lineage>
        <taxon>Bacteria</taxon>
        <taxon>Bacillati</taxon>
        <taxon>Actinomycetota</taxon>
        <taxon>Actinomycetes</taxon>
        <taxon>Kitasatosporales</taxon>
        <taxon>Streptomycetaceae</taxon>
        <taxon>Streptomyces</taxon>
    </lineage>
</organism>
<keyword evidence="2" id="KW-0378">Hydrolase</keyword>
<accession>A0ABW9P0U7</accession>
<feature type="non-terminal residue" evidence="2">
    <location>
        <position position="613"/>
    </location>
</feature>
<dbReference type="PANTHER" id="PTHR47962">
    <property type="entry name" value="ATP-DEPENDENT HELICASE LHR-RELATED-RELATED"/>
    <property type="match status" value="1"/>
</dbReference>
<keyword evidence="3" id="KW-1185">Reference proteome</keyword>
<name>A0ABW9P0U7_9ACTN</name>
<dbReference type="InterPro" id="IPR011545">
    <property type="entry name" value="DEAD/DEAH_box_helicase_dom"/>
</dbReference>
<keyword evidence="2" id="KW-0067">ATP-binding</keyword>
<evidence type="ECO:0000259" key="1">
    <source>
        <dbReference type="Pfam" id="PF00270"/>
    </source>
</evidence>
<keyword evidence="2" id="KW-0347">Helicase</keyword>
<dbReference type="InterPro" id="IPR052511">
    <property type="entry name" value="ATP-dep_Helicase"/>
</dbReference>
<dbReference type="PANTHER" id="PTHR47962:SF5">
    <property type="entry name" value="ATP-DEPENDENT HELICASE LHR-RELATED"/>
    <property type="match status" value="1"/>
</dbReference>
<feature type="non-terminal residue" evidence="2">
    <location>
        <position position="1"/>
    </location>
</feature>
<dbReference type="EMBL" id="VDEQ01000308">
    <property type="protein sequence ID" value="MQS39195.1"/>
    <property type="molecule type" value="Genomic_DNA"/>
</dbReference>
<dbReference type="Pfam" id="PF00270">
    <property type="entry name" value="DEAD"/>
    <property type="match status" value="1"/>
</dbReference>
<comment type="caution">
    <text evidence="2">The sequence shown here is derived from an EMBL/GenBank/DDBJ whole genome shotgun (WGS) entry which is preliminary data.</text>
</comment>
<dbReference type="GO" id="GO:0004386">
    <property type="term" value="F:helicase activity"/>
    <property type="evidence" value="ECO:0007669"/>
    <property type="project" value="UniProtKB-KW"/>
</dbReference>
<dbReference type="InterPro" id="IPR027417">
    <property type="entry name" value="P-loop_NTPase"/>
</dbReference>
<protein>
    <submittedName>
        <fullName evidence="2">DEAD/DEAH box helicase</fullName>
    </submittedName>
</protein>
<reference evidence="2 3" key="1">
    <citation type="submission" date="2019-06" db="EMBL/GenBank/DDBJ databases">
        <title>Comparative genomics and metabolomics analyses of clavulanic acid producing Streptomyces species provides insight into specialized metabolism and evolution of beta-lactam biosynthetic gene clusters.</title>
        <authorList>
            <person name="Moore M.A."/>
            <person name="Cruz-Morales P."/>
            <person name="Barona Gomez F."/>
            <person name="Kapil T."/>
        </authorList>
    </citation>
    <scope>NUCLEOTIDE SEQUENCE [LARGE SCALE GENOMIC DNA]</scope>
    <source>
        <strain evidence="2 3">T-272</strain>
    </source>
</reference>
<dbReference type="Gene3D" id="3.40.50.300">
    <property type="entry name" value="P-loop containing nucleotide triphosphate hydrolases"/>
    <property type="match status" value="1"/>
</dbReference>
<sequence>VNELGKYLRDGYGEGREPVTFARYTGQENANDRKRIRDNPPDILLTNYVMLELMLTRPDDRRSLIAMALGLEFLVFDELHTYRGRQGADVALLIRRVREACRAEGVQCIGTSATMSTEGTVEDQKRVVADVATKLFGVPVRPEHVIGETLVRATGEAPDQVPAERLSSGDAPGDYADLVHDPLARWIESHFGLDTDGDRLVRRQPARIEDAARELAAQSGVPAEQCVKAIRMTLEAGSRARHPETTRQLFAFRLHQFLSKGDTVFVTLEDKATRHQTRDYQREQPGSGGKILLPLAFCRECGQEFLTVWRTEHEGSSRYEPRRDTAAGGGRAGDGYLYIDPERSWPATPEQAIAEHRLPDSWLESDDTGREVVKQSYRDRLPQVVTVDPHGMEGRGELRAAFIPSPFLFCPHCGVSYEQTRSNDFAKLATLGQEGRSSATSLISASILRSLKEIPEEALHKEARKLLTFVDNRQDASLQAGHFNDFVQITQLRGALYRAAVAAGDEGISHEDLASRVAASLGLDAADYTGQADLPPRMRSNAAKTLRDVVAFRLYLDLERGWRITMPNLEQTGLLEIRYNDLGWIAQNERRWDTAHPALRTADPGLRADIMKA</sequence>
<dbReference type="Proteomes" id="UP000460558">
    <property type="component" value="Unassembled WGS sequence"/>
</dbReference>